<evidence type="ECO:0000313" key="2">
    <source>
        <dbReference type="EMBL" id="GMA37363.1"/>
    </source>
</evidence>
<name>A0ABQ6IJQ5_9MICO</name>
<evidence type="ECO:0000256" key="1">
    <source>
        <dbReference type="SAM" id="SignalP"/>
    </source>
</evidence>
<sequence length="83" mass="8236">MQRGTAWSTKSLVLLVLAGVGEVQAEEVNGGALASEGSGRVQTHSLAAERDDGTAQACVATQTGDDFTGVDGVLVPQPAGAPG</sequence>
<organism evidence="2 3">
    <name type="scientific">Demequina litorisediminis</name>
    <dbReference type="NCBI Taxonomy" id="1849022"/>
    <lineage>
        <taxon>Bacteria</taxon>
        <taxon>Bacillati</taxon>
        <taxon>Actinomycetota</taxon>
        <taxon>Actinomycetes</taxon>
        <taxon>Micrococcales</taxon>
        <taxon>Demequinaceae</taxon>
        <taxon>Demequina</taxon>
    </lineage>
</organism>
<feature type="chain" id="PRO_5046929414" description="Secreted protein" evidence="1">
    <location>
        <begin position="26"/>
        <end position="83"/>
    </location>
</feature>
<evidence type="ECO:0008006" key="4">
    <source>
        <dbReference type="Google" id="ProtNLM"/>
    </source>
</evidence>
<gene>
    <name evidence="2" type="ORF">GCM10025876_35670</name>
</gene>
<keyword evidence="3" id="KW-1185">Reference proteome</keyword>
<dbReference type="EMBL" id="BSUN01000001">
    <property type="protein sequence ID" value="GMA37363.1"/>
    <property type="molecule type" value="Genomic_DNA"/>
</dbReference>
<evidence type="ECO:0000313" key="3">
    <source>
        <dbReference type="Proteomes" id="UP001157125"/>
    </source>
</evidence>
<reference evidence="3" key="1">
    <citation type="journal article" date="2019" name="Int. J. Syst. Evol. Microbiol.">
        <title>The Global Catalogue of Microorganisms (GCM) 10K type strain sequencing project: providing services to taxonomists for standard genome sequencing and annotation.</title>
        <authorList>
            <consortium name="The Broad Institute Genomics Platform"/>
            <consortium name="The Broad Institute Genome Sequencing Center for Infectious Disease"/>
            <person name="Wu L."/>
            <person name="Ma J."/>
        </authorList>
    </citation>
    <scope>NUCLEOTIDE SEQUENCE [LARGE SCALE GENOMIC DNA]</scope>
    <source>
        <strain evidence="3">NBRC 112299</strain>
    </source>
</reference>
<feature type="signal peptide" evidence="1">
    <location>
        <begin position="1"/>
        <end position="25"/>
    </location>
</feature>
<accession>A0ABQ6IJQ5</accession>
<keyword evidence="1" id="KW-0732">Signal</keyword>
<dbReference type="Proteomes" id="UP001157125">
    <property type="component" value="Unassembled WGS sequence"/>
</dbReference>
<comment type="caution">
    <text evidence="2">The sequence shown here is derived from an EMBL/GenBank/DDBJ whole genome shotgun (WGS) entry which is preliminary data.</text>
</comment>
<protein>
    <recommendedName>
        <fullName evidence="4">Secreted protein</fullName>
    </recommendedName>
</protein>
<proteinExistence type="predicted"/>